<evidence type="ECO:0000259" key="2">
    <source>
        <dbReference type="Pfam" id="PF23189"/>
    </source>
</evidence>
<dbReference type="PIRSF" id="PIRSF033271">
    <property type="entry name" value="UCP033271"/>
    <property type="match status" value="1"/>
</dbReference>
<evidence type="ECO:0000259" key="1">
    <source>
        <dbReference type="Pfam" id="PF06792"/>
    </source>
</evidence>
<dbReference type="EMBL" id="FNSV01000004">
    <property type="protein sequence ID" value="SEB33270.1"/>
    <property type="molecule type" value="Genomic_DNA"/>
</dbReference>
<dbReference type="Gene3D" id="3.40.50.12030">
    <property type="entry name" value="Uncharacterised protein family UPF0261, NC domain"/>
    <property type="match status" value="1"/>
</dbReference>
<dbReference type="InterPro" id="IPR051353">
    <property type="entry name" value="Tobamovirus_resist_UPF0261"/>
</dbReference>
<reference evidence="4" key="1">
    <citation type="submission" date="2016-10" db="EMBL/GenBank/DDBJ databases">
        <authorList>
            <person name="Varghese N."/>
            <person name="Submissions S."/>
        </authorList>
    </citation>
    <scope>NUCLEOTIDE SEQUENCE [LARGE SCALE GENOMIC DNA]</scope>
    <source>
        <strain evidence="4">DSM 44498</strain>
    </source>
</reference>
<proteinExistence type="predicted"/>
<sequence length="454" mass="47173">MTSARRPGAARIEAAPIVVVIGTFDTKAAELGALSDEIERLGGIAIMLDTSARTAQRPSDAVIGTRRFIDQATVAAAAGSSIAAISELPRGEAVSALRSGVSRLLSAMVREGEIDGAVCMGGAGTHIAGPALQYLPFGFPKLIVSPLASGNRTFDPYVGISDIAVLHSVADIIGINSVTSEIYRSAAGYIVGAAAAAALAAPTADAGQRPTTVAVSMNGNTTPALERAQKHLEGKGFGFVAFHANGTGGRALENAVQAGQVDAVIDFTTTELSGHLIGGLMDPGPHRMEAAGKAGLPQVLVPGCVDFITCGKLADTQRQFPGRTYFGHNPELTLVRLTTSEMMRVAETFAAKANNSVGPTRVYVPTAGLSVPNAPGQVFWDPEADRAFTTVLESCLKPSIELTKLDVHINDPAFIDHILADFVPLLESRDHHAPPAALAEASITTPTRGSYAHR</sequence>
<accession>A0A1H4IH20</accession>
<dbReference type="PANTHER" id="PTHR31862">
    <property type="entry name" value="UPF0261 DOMAIN PROTEIN (AFU_ORTHOLOGUE AFUA_1G10120)"/>
    <property type="match status" value="1"/>
</dbReference>
<dbReference type="InterPro" id="IPR056778">
    <property type="entry name" value="UPF0261_C"/>
</dbReference>
<dbReference type="InterPro" id="IPR044122">
    <property type="entry name" value="UPF0261_N"/>
</dbReference>
<evidence type="ECO:0000313" key="3">
    <source>
        <dbReference type="EMBL" id="SEB33270.1"/>
    </source>
</evidence>
<gene>
    <name evidence="3" type="ORF">SAMN04490239_0688</name>
</gene>
<dbReference type="PANTHER" id="PTHR31862:SF1">
    <property type="entry name" value="UPF0261 DOMAIN PROTEIN (AFU_ORTHOLOGUE AFUA_1G10120)"/>
    <property type="match status" value="1"/>
</dbReference>
<evidence type="ECO:0000313" key="4">
    <source>
        <dbReference type="Proteomes" id="UP000183561"/>
    </source>
</evidence>
<name>A0A1H4IH20_9NOCA</name>
<dbReference type="InterPro" id="IPR008322">
    <property type="entry name" value="UPF0261"/>
</dbReference>
<dbReference type="CDD" id="cd15488">
    <property type="entry name" value="Tm-1-like"/>
    <property type="match status" value="1"/>
</dbReference>
<dbReference type="Gene3D" id="3.40.50.12020">
    <property type="entry name" value="Uncharacterised protein family UPF0261, NN domain"/>
    <property type="match status" value="1"/>
</dbReference>
<dbReference type="AlphaFoldDB" id="A0A1H4IH20"/>
<dbReference type="RefSeq" id="WP_072949088.1">
    <property type="nucleotide sequence ID" value="NZ_FNSV01000004.1"/>
</dbReference>
<organism evidence="3 4">
    <name type="scientific">Rhodococcus koreensis</name>
    <dbReference type="NCBI Taxonomy" id="99653"/>
    <lineage>
        <taxon>Bacteria</taxon>
        <taxon>Bacillati</taxon>
        <taxon>Actinomycetota</taxon>
        <taxon>Actinomycetes</taxon>
        <taxon>Mycobacteriales</taxon>
        <taxon>Nocardiaceae</taxon>
        <taxon>Rhodococcus</taxon>
    </lineage>
</organism>
<dbReference type="Pfam" id="PF06792">
    <property type="entry name" value="UPF0261"/>
    <property type="match status" value="1"/>
</dbReference>
<dbReference type="NCBIfam" id="NF002674">
    <property type="entry name" value="PRK02399.1-2"/>
    <property type="match status" value="1"/>
</dbReference>
<dbReference type="OrthoDB" id="9776369at2"/>
<protein>
    <submittedName>
        <fullName evidence="3">Uncharacterized protein, UPF0261 family</fullName>
    </submittedName>
</protein>
<feature type="domain" description="UPF0261" evidence="1">
    <location>
        <begin position="17"/>
        <end position="196"/>
    </location>
</feature>
<dbReference type="Proteomes" id="UP000183561">
    <property type="component" value="Unassembled WGS sequence"/>
</dbReference>
<feature type="domain" description="UPF0261" evidence="2">
    <location>
        <begin position="212"/>
        <end position="423"/>
    </location>
</feature>
<keyword evidence="4" id="KW-1185">Reference proteome</keyword>
<dbReference type="Pfam" id="PF23189">
    <property type="entry name" value="UPF0261_C"/>
    <property type="match status" value="1"/>
</dbReference>